<reference evidence="2" key="1">
    <citation type="submission" date="2019-04" db="EMBL/GenBank/DDBJ databases">
        <title>Friends and foes A comparative genomics studyof 23 Aspergillus species from section Flavi.</title>
        <authorList>
            <consortium name="DOE Joint Genome Institute"/>
            <person name="Kjaerbolling I."/>
            <person name="Vesth T."/>
            <person name="Frisvad J.C."/>
            <person name="Nybo J.L."/>
            <person name="Theobald S."/>
            <person name="Kildgaard S."/>
            <person name="Isbrandt T."/>
            <person name="Kuo A."/>
            <person name="Sato A."/>
            <person name="Lyhne E.K."/>
            <person name="Kogle M.E."/>
            <person name="Wiebenga A."/>
            <person name="Kun R.S."/>
            <person name="Lubbers R.J."/>
            <person name="Makela M.R."/>
            <person name="Barry K."/>
            <person name="Chovatia M."/>
            <person name="Clum A."/>
            <person name="Daum C."/>
            <person name="Haridas S."/>
            <person name="He G."/>
            <person name="LaButti K."/>
            <person name="Lipzen A."/>
            <person name="Mondo S."/>
            <person name="Riley R."/>
            <person name="Salamov A."/>
            <person name="Simmons B.A."/>
            <person name="Magnuson J.K."/>
            <person name="Henrissat B."/>
            <person name="Mortensen U.H."/>
            <person name="Larsen T.O."/>
            <person name="Devries R.P."/>
            <person name="Grigoriev I.V."/>
            <person name="Machida M."/>
            <person name="Baker S.E."/>
            <person name="Andersen M.R."/>
        </authorList>
    </citation>
    <scope>NUCLEOTIDE SEQUENCE [LARGE SCALE GENOMIC DNA]</scope>
    <source>
        <strain evidence="2">CBS 130015</strain>
    </source>
</reference>
<sequence length="66" mass="7158">MPGCISWGDKRSFTSILHPRAAAKDICAAAAPLVGYNCSLYINGGLMFATHLAKKKKCTLLIRKFS</sequence>
<proteinExistence type="predicted"/>
<evidence type="ECO:0000313" key="1">
    <source>
        <dbReference type="EMBL" id="KAE8314175.1"/>
    </source>
</evidence>
<name>A0A5N6W089_9EURO</name>
<evidence type="ECO:0000313" key="2">
    <source>
        <dbReference type="Proteomes" id="UP000325433"/>
    </source>
</evidence>
<protein>
    <submittedName>
        <fullName evidence="1">Uncharacterized protein</fullName>
    </submittedName>
</protein>
<dbReference type="Proteomes" id="UP000325433">
    <property type="component" value="Unassembled WGS sequence"/>
</dbReference>
<gene>
    <name evidence="1" type="ORF">BDV41DRAFT_534398</name>
</gene>
<dbReference type="AlphaFoldDB" id="A0A5N6W089"/>
<keyword evidence="2" id="KW-1185">Reference proteome</keyword>
<accession>A0A5N6W089</accession>
<organism evidence="1 2">
    <name type="scientific">Aspergillus transmontanensis</name>
    <dbReference type="NCBI Taxonomy" id="1034304"/>
    <lineage>
        <taxon>Eukaryota</taxon>
        <taxon>Fungi</taxon>
        <taxon>Dikarya</taxon>
        <taxon>Ascomycota</taxon>
        <taxon>Pezizomycotina</taxon>
        <taxon>Eurotiomycetes</taxon>
        <taxon>Eurotiomycetidae</taxon>
        <taxon>Eurotiales</taxon>
        <taxon>Aspergillaceae</taxon>
        <taxon>Aspergillus</taxon>
        <taxon>Aspergillus subgen. Circumdati</taxon>
    </lineage>
</organism>
<dbReference type="EMBL" id="ML738320">
    <property type="protein sequence ID" value="KAE8314175.1"/>
    <property type="molecule type" value="Genomic_DNA"/>
</dbReference>